<feature type="region of interest" description="Disordered" evidence="1">
    <location>
        <begin position="26"/>
        <end position="49"/>
    </location>
</feature>
<protein>
    <submittedName>
        <fullName evidence="2">Uncharacterized protein</fullName>
    </submittedName>
</protein>
<comment type="caution">
    <text evidence="2">The sequence shown here is derived from an EMBL/GenBank/DDBJ whole genome shotgun (WGS) entry which is preliminary data.</text>
</comment>
<proteinExistence type="predicted"/>
<dbReference type="Proteomes" id="UP000299102">
    <property type="component" value="Unassembled WGS sequence"/>
</dbReference>
<dbReference type="EMBL" id="BGZK01001463">
    <property type="protein sequence ID" value="GBP80446.1"/>
    <property type="molecule type" value="Genomic_DNA"/>
</dbReference>
<name>A0A4C1YVW4_EUMVA</name>
<evidence type="ECO:0000313" key="3">
    <source>
        <dbReference type="Proteomes" id="UP000299102"/>
    </source>
</evidence>
<dbReference type="AlphaFoldDB" id="A0A4C1YVW4"/>
<evidence type="ECO:0000313" key="2">
    <source>
        <dbReference type="EMBL" id="GBP80446.1"/>
    </source>
</evidence>
<keyword evidence="3" id="KW-1185">Reference proteome</keyword>
<organism evidence="2 3">
    <name type="scientific">Eumeta variegata</name>
    <name type="common">Bagworm moth</name>
    <name type="synonym">Eumeta japonica</name>
    <dbReference type="NCBI Taxonomy" id="151549"/>
    <lineage>
        <taxon>Eukaryota</taxon>
        <taxon>Metazoa</taxon>
        <taxon>Ecdysozoa</taxon>
        <taxon>Arthropoda</taxon>
        <taxon>Hexapoda</taxon>
        <taxon>Insecta</taxon>
        <taxon>Pterygota</taxon>
        <taxon>Neoptera</taxon>
        <taxon>Endopterygota</taxon>
        <taxon>Lepidoptera</taxon>
        <taxon>Glossata</taxon>
        <taxon>Ditrysia</taxon>
        <taxon>Tineoidea</taxon>
        <taxon>Psychidae</taxon>
        <taxon>Oiketicinae</taxon>
        <taxon>Eumeta</taxon>
    </lineage>
</organism>
<gene>
    <name evidence="2" type="ORF">EVAR_53287_1</name>
</gene>
<sequence length="130" mass="14641">MQTYAEIPLCVQVLMLTVRFVGPRIRARPRSGPPHTQSRRPVRSNGSRHGFELGLEPEICDYRNSREALPMLLLLTNYTKIAPSSRTLRGRRDRGRVTSGLAGLRLRLDGCACIAVRVRVCVALVHLYTM</sequence>
<reference evidence="2 3" key="1">
    <citation type="journal article" date="2019" name="Commun. Biol.">
        <title>The bagworm genome reveals a unique fibroin gene that provides high tensile strength.</title>
        <authorList>
            <person name="Kono N."/>
            <person name="Nakamura H."/>
            <person name="Ohtoshi R."/>
            <person name="Tomita M."/>
            <person name="Numata K."/>
            <person name="Arakawa K."/>
        </authorList>
    </citation>
    <scope>NUCLEOTIDE SEQUENCE [LARGE SCALE GENOMIC DNA]</scope>
</reference>
<evidence type="ECO:0000256" key="1">
    <source>
        <dbReference type="SAM" id="MobiDB-lite"/>
    </source>
</evidence>
<accession>A0A4C1YVW4</accession>